<name>A0A3B1DL49_9ZZZZ</name>
<organism evidence="1">
    <name type="scientific">hydrothermal vent metagenome</name>
    <dbReference type="NCBI Taxonomy" id="652676"/>
    <lineage>
        <taxon>unclassified sequences</taxon>
        <taxon>metagenomes</taxon>
        <taxon>ecological metagenomes</taxon>
    </lineage>
</organism>
<dbReference type="EMBL" id="UOGL01000076">
    <property type="protein sequence ID" value="VAX36728.1"/>
    <property type="molecule type" value="Genomic_DNA"/>
</dbReference>
<dbReference type="PANTHER" id="PTHR47406">
    <property type="entry name" value="COAGULATION FACTOR 5/8 TYPE, C-TERMINAL"/>
    <property type="match status" value="1"/>
</dbReference>
<proteinExistence type="predicted"/>
<protein>
    <recommendedName>
        <fullName evidence="2">DUF4838 domain-containing protein</fullName>
    </recommendedName>
</protein>
<evidence type="ECO:0000313" key="1">
    <source>
        <dbReference type="EMBL" id="VAX36728.1"/>
    </source>
</evidence>
<gene>
    <name evidence="1" type="ORF">MNBD_PLANCTO02-3356</name>
</gene>
<sequence length="365" mass="41424">MPLSLSNINHTSRRKFLGHTVLAGASCLGTGSAANVFAKKKQTATEPHFKTRGVILLPSDITNWSWVEKAKQAGLTTIGTHFSPDQVKEFFATKEGIAFQKKCKTAGIAIEHELHSMKNLLPRNLFKKDPTMFRMTKKGERKNDWNLCVHSKNAIEVVCENAVKYAKILKSDTGRYFYWIDDAKPMCFCSKCKGLSPSDQALLLNNAMVKSLRAYDSRATLAHLSYRNTFSAPTQIKPDPNVFLEFAPIERDYKKPFGTSAKEKIWLQHLDANLEVFGAKNAQVLEYWLDASLFYRMSSRGGHKPRLVRLPWDQKVFEGDLDIYGKRGIRHVTTFAIKVHQGYVDKFGEPPLMAYGQGLKNWRRS</sequence>
<accession>A0A3B1DL49</accession>
<dbReference type="InterPro" id="IPR032287">
    <property type="entry name" value="DUF4838"/>
</dbReference>
<dbReference type="Pfam" id="PF16126">
    <property type="entry name" value="DUF4838"/>
    <property type="match status" value="1"/>
</dbReference>
<reference evidence="1" key="1">
    <citation type="submission" date="2018-06" db="EMBL/GenBank/DDBJ databases">
        <authorList>
            <person name="Zhirakovskaya E."/>
        </authorList>
    </citation>
    <scope>NUCLEOTIDE SEQUENCE</scope>
</reference>
<dbReference type="AlphaFoldDB" id="A0A3B1DL49"/>
<evidence type="ECO:0008006" key="2">
    <source>
        <dbReference type="Google" id="ProtNLM"/>
    </source>
</evidence>
<dbReference type="PANTHER" id="PTHR47406:SF2">
    <property type="entry name" value="ALPHA GLUCURONIDASE N-TERMINAL DOMAIN-CONTAINING PROTEIN"/>
    <property type="match status" value="1"/>
</dbReference>